<dbReference type="PANTHER" id="PTHR43213">
    <property type="entry name" value="BIFUNCTIONAL DTTP/UTP PYROPHOSPHATASE/METHYLTRANSFERASE PROTEIN-RELATED"/>
    <property type="match status" value="1"/>
</dbReference>
<proteinExistence type="inferred from homology"/>
<dbReference type="SUPFAM" id="SSF52972">
    <property type="entry name" value="ITPase-like"/>
    <property type="match status" value="1"/>
</dbReference>
<comment type="similarity">
    <text evidence="6">Belongs to the Maf family. YhdE subfamily.</text>
</comment>
<keyword evidence="4 6" id="KW-0378">Hydrolase</keyword>
<dbReference type="InterPro" id="IPR029001">
    <property type="entry name" value="ITPase-like_fam"/>
</dbReference>
<comment type="caution">
    <text evidence="7">The sequence shown here is derived from an EMBL/GenBank/DDBJ whole genome shotgun (WGS) entry which is preliminary data.</text>
</comment>
<name>A0A7X2NQ87_9FIRM</name>
<dbReference type="EC" id="3.6.1.9" evidence="6"/>
<sequence>MKELILASRSPRRRELLQKCGIPFTADAADLDETINPDNPLQEEIQALSFRKAEAVLKRHPDAIVIGSDTIVTIHGEVLGKPHDHEDAKRMLRELSGTTHEVITGLCILSDRRNYQTVTVNQVSFFPLSEEEISSYVESGEADDKAGAYGIQGLAARYVKSIEGDFYSIMGLPVSLVYEELKNRNSY</sequence>
<keyword evidence="3 6" id="KW-0963">Cytoplasm</keyword>
<dbReference type="PANTHER" id="PTHR43213:SF5">
    <property type="entry name" value="BIFUNCTIONAL DTTP_UTP PYROPHOSPHATASE_METHYLTRANSFERASE PROTEIN-RELATED"/>
    <property type="match status" value="1"/>
</dbReference>
<comment type="cofactor">
    <cofactor evidence="1 6">
        <name>a divalent metal cation</name>
        <dbReference type="ChEBI" id="CHEBI:60240"/>
    </cofactor>
</comment>
<dbReference type="HAMAP" id="MF_00528">
    <property type="entry name" value="Maf"/>
    <property type="match status" value="1"/>
</dbReference>
<evidence type="ECO:0000256" key="5">
    <source>
        <dbReference type="ARBA" id="ARBA00023080"/>
    </source>
</evidence>
<dbReference type="GO" id="GO:0009117">
    <property type="term" value="P:nucleotide metabolic process"/>
    <property type="evidence" value="ECO:0007669"/>
    <property type="project" value="UniProtKB-KW"/>
</dbReference>
<dbReference type="PIRSF" id="PIRSF006305">
    <property type="entry name" value="Maf"/>
    <property type="match status" value="1"/>
</dbReference>
<protein>
    <recommendedName>
        <fullName evidence="6">dTTP/UTP pyrophosphatase</fullName>
        <shortName evidence="6">dTTPase/UTPase</shortName>
        <ecNumber evidence="6">3.6.1.9</ecNumber>
    </recommendedName>
    <alternativeName>
        <fullName evidence="6">Nucleoside triphosphate pyrophosphatase</fullName>
    </alternativeName>
    <alternativeName>
        <fullName evidence="6">Nucleotide pyrophosphatase</fullName>
        <shortName evidence="6">Nucleotide PPase</shortName>
    </alternativeName>
</protein>
<feature type="site" description="Important for substrate specificity" evidence="6">
    <location>
        <position position="152"/>
    </location>
</feature>
<dbReference type="CDD" id="cd00555">
    <property type="entry name" value="Maf"/>
    <property type="match status" value="1"/>
</dbReference>
<accession>A0A7X2NQ87</accession>
<dbReference type="GO" id="GO:0005737">
    <property type="term" value="C:cytoplasm"/>
    <property type="evidence" value="ECO:0007669"/>
    <property type="project" value="UniProtKB-SubCell"/>
</dbReference>
<comment type="caution">
    <text evidence="6">Lacks conserved residue(s) required for the propagation of feature annotation.</text>
</comment>
<keyword evidence="5 6" id="KW-0546">Nucleotide metabolism</keyword>
<dbReference type="AlphaFoldDB" id="A0A7X2NQ87"/>
<comment type="function">
    <text evidence="6">Nucleoside triphosphate pyrophosphatase that hydrolyzes dTTP and UTP. May have a dual role in cell division arrest and in preventing the incorporation of modified nucleotides into cellular nucleic acids.</text>
</comment>
<dbReference type="EMBL" id="VUMN01000002">
    <property type="protein sequence ID" value="MSS57597.1"/>
    <property type="molecule type" value="Genomic_DNA"/>
</dbReference>
<feature type="site" description="Important for substrate specificity" evidence="6">
    <location>
        <position position="12"/>
    </location>
</feature>
<evidence type="ECO:0000256" key="1">
    <source>
        <dbReference type="ARBA" id="ARBA00001968"/>
    </source>
</evidence>
<dbReference type="Gene3D" id="3.90.950.10">
    <property type="match status" value="1"/>
</dbReference>
<comment type="subcellular location">
    <subcellularLocation>
        <location evidence="2 6">Cytoplasm</location>
    </subcellularLocation>
</comment>
<comment type="catalytic activity">
    <reaction evidence="6">
        <text>dTTP + H2O = dTMP + diphosphate + H(+)</text>
        <dbReference type="Rhea" id="RHEA:28534"/>
        <dbReference type="ChEBI" id="CHEBI:15377"/>
        <dbReference type="ChEBI" id="CHEBI:15378"/>
        <dbReference type="ChEBI" id="CHEBI:33019"/>
        <dbReference type="ChEBI" id="CHEBI:37568"/>
        <dbReference type="ChEBI" id="CHEBI:63528"/>
        <dbReference type="EC" id="3.6.1.9"/>
    </reaction>
</comment>
<dbReference type="Pfam" id="PF02545">
    <property type="entry name" value="Maf"/>
    <property type="match status" value="1"/>
</dbReference>
<feature type="site" description="Important for substrate specificity" evidence="6">
    <location>
        <position position="70"/>
    </location>
</feature>
<feature type="active site" description="Proton acceptor" evidence="6">
    <location>
        <position position="69"/>
    </location>
</feature>
<reference evidence="7 8" key="1">
    <citation type="submission" date="2019-08" db="EMBL/GenBank/DDBJ databases">
        <title>In-depth cultivation of the pig gut microbiome towards novel bacterial diversity and tailored functional studies.</title>
        <authorList>
            <person name="Wylensek D."/>
            <person name="Hitch T.C.A."/>
            <person name="Clavel T."/>
        </authorList>
    </citation>
    <scope>NUCLEOTIDE SEQUENCE [LARGE SCALE GENOMIC DNA]</scope>
    <source>
        <strain evidence="7 8">Oil+RF-744-GAM-WT-6</strain>
    </source>
</reference>
<evidence type="ECO:0000256" key="4">
    <source>
        <dbReference type="ARBA" id="ARBA00022801"/>
    </source>
</evidence>
<dbReference type="NCBIfam" id="TIGR00172">
    <property type="entry name" value="maf"/>
    <property type="match status" value="1"/>
</dbReference>
<evidence type="ECO:0000256" key="2">
    <source>
        <dbReference type="ARBA" id="ARBA00004496"/>
    </source>
</evidence>
<dbReference type="GO" id="GO:0047429">
    <property type="term" value="F:nucleoside triphosphate diphosphatase activity"/>
    <property type="evidence" value="ECO:0007669"/>
    <property type="project" value="UniProtKB-EC"/>
</dbReference>
<keyword evidence="8" id="KW-1185">Reference proteome</keyword>
<evidence type="ECO:0000256" key="3">
    <source>
        <dbReference type="ARBA" id="ARBA00022490"/>
    </source>
</evidence>
<comment type="catalytic activity">
    <reaction evidence="6">
        <text>UTP + H2O = UMP + diphosphate + H(+)</text>
        <dbReference type="Rhea" id="RHEA:29395"/>
        <dbReference type="ChEBI" id="CHEBI:15377"/>
        <dbReference type="ChEBI" id="CHEBI:15378"/>
        <dbReference type="ChEBI" id="CHEBI:33019"/>
        <dbReference type="ChEBI" id="CHEBI:46398"/>
        <dbReference type="ChEBI" id="CHEBI:57865"/>
        <dbReference type="EC" id="3.6.1.9"/>
    </reaction>
</comment>
<dbReference type="RefSeq" id="WP_154502412.1">
    <property type="nucleotide sequence ID" value="NZ_JAQXPC010000113.1"/>
</dbReference>
<dbReference type="InterPro" id="IPR003697">
    <property type="entry name" value="Maf-like"/>
</dbReference>
<gene>
    <name evidence="7" type="primary">maf</name>
    <name evidence="7" type="ORF">FYJ51_01565</name>
</gene>
<dbReference type="FunFam" id="3.90.950.10:FF:000005">
    <property type="entry name" value="7-methyl-GTP pyrophosphatase"/>
    <property type="match status" value="1"/>
</dbReference>
<evidence type="ECO:0000313" key="8">
    <source>
        <dbReference type="Proteomes" id="UP000461880"/>
    </source>
</evidence>
<evidence type="ECO:0000256" key="6">
    <source>
        <dbReference type="HAMAP-Rule" id="MF_00528"/>
    </source>
</evidence>
<dbReference type="Proteomes" id="UP000461880">
    <property type="component" value="Unassembled WGS sequence"/>
</dbReference>
<organism evidence="7 8">
    <name type="scientific">Stecheria intestinalis</name>
    <dbReference type="NCBI Taxonomy" id="2606630"/>
    <lineage>
        <taxon>Bacteria</taxon>
        <taxon>Bacillati</taxon>
        <taxon>Bacillota</taxon>
        <taxon>Erysipelotrichia</taxon>
        <taxon>Erysipelotrichales</taxon>
        <taxon>Erysipelotrichaceae</taxon>
        <taxon>Stecheria</taxon>
    </lineage>
</organism>
<evidence type="ECO:0000313" key="7">
    <source>
        <dbReference type="EMBL" id="MSS57597.1"/>
    </source>
</evidence>